<keyword evidence="6" id="KW-1185">Reference proteome</keyword>
<dbReference type="EMBL" id="JALJOT010000001">
    <property type="protein sequence ID" value="KAK9918635.1"/>
    <property type="molecule type" value="Genomic_DNA"/>
</dbReference>
<evidence type="ECO:0000256" key="2">
    <source>
        <dbReference type="ARBA" id="ARBA00023043"/>
    </source>
</evidence>
<evidence type="ECO:0000313" key="6">
    <source>
        <dbReference type="Proteomes" id="UP001491310"/>
    </source>
</evidence>
<feature type="repeat" description="ANK" evidence="3">
    <location>
        <begin position="31"/>
        <end position="63"/>
    </location>
</feature>
<dbReference type="PANTHER" id="PTHR24171">
    <property type="entry name" value="ANKYRIN REPEAT DOMAIN-CONTAINING PROTEIN 39-RELATED"/>
    <property type="match status" value="1"/>
</dbReference>
<evidence type="ECO:0000256" key="4">
    <source>
        <dbReference type="SAM" id="MobiDB-lite"/>
    </source>
</evidence>
<evidence type="ECO:0000313" key="5">
    <source>
        <dbReference type="EMBL" id="KAK9918635.1"/>
    </source>
</evidence>
<dbReference type="Gene3D" id="1.25.40.20">
    <property type="entry name" value="Ankyrin repeat-containing domain"/>
    <property type="match status" value="2"/>
</dbReference>
<dbReference type="Pfam" id="PF13637">
    <property type="entry name" value="Ank_4"/>
    <property type="match status" value="1"/>
</dbReference>
<evidence type="ECO:0000256" key="3">
    <source>
        <dbReference type="PROSITE-ProRule" id="PRU00023"/>
    </source>
</evidence>
<keyword evidence="1" id="KW-0677">Repeat</keyword>
<accession>A0ABR2Z3T6</accession>
<dbReference type="Pfam" id="PF12796">
    <property type="entry name" value="Ank_2"/>
    <property type="match status" value="1"/>
</dbReference>
<dbReference type="SUPFAM" id="SSF48403">
    <property type="entry name" value="Ankyrin repeat"/>
    <property type="match status" value="1"/>
</dbReference>
<dbReference type="Proteomes" id="UP001491310">
    <property type="component" value="Unassembled WGS sequence"/>
</dbReference>
<feature type="region of interest" description="Disordered" evidence="4">
    <location>
        <begin position="152"/>
        <end position="221"/>
    </location>
</feature>
<comment type="caution">
    <text evidence="5">The sequence shown here is derived from an EMBL/GenBank/DDBJ whole genome shotgun (WGS) entry which is preliminary data.</text>
</comment>
<evidence type="ECO:0000256" key="1">
    <source>
        <dbReference type="ARBA" id="ARBA00022737"/>
    </source>
</evidence>
<reference evidence="5 6" key="1">
    <citation type="journal article" date="2024" name="Nat. Commun.">
        <title>Phylogenomics reveals the evolutionary origins of lichenization in chlorophyte algae.</title>
        <authorList>
            <person name="Puginier C."/>
            <person name="Libourel C."/>
            <person name="Otte J."/>
            <person name="Skaloud P."/>
            <person name="Haon M."/>
            <person name="Grisel S."/>
            <person name="Petersen M."/>
            <person name="Berrin J.G."/>
            <person name="Delaux P.M."/>
            <person name="Dal Grande F."/>
            <person name="Keller J."/>
        </authorList>
    </citation>
    <scope>NUCLEOTIDE SEQUENCE [LARGE SCALE GENOMIC DNA]</scope>
    <source>
        <strain evidence="5 6">SAG 216-7</strain>
    </source>
</reference>
<dbReference type="SMART" id="SM00248">
    <property type="entry name" value="ANK"/>
    <property type="match status" value="4"/>
</dbReference>
<dbReference type="InterPro" id="IPR036770">
    <property type="entry name" value="Ankyrin_rpt-contain_sf"/>
</dbReference>
<dbReference type="PANTHER" id="PTHR24171:SF8">
    <property type="entry name" value="BRCA1-ASSOCIATED RING DOMAIN PROTEIN 1"/>
    <property type="match status" value="1"/>
</dbReference>
<feature type="repeat" description="ANK" evidence="3">
    <location>
        <begin position="1"/>
        <end position="30"/>
    </location>
</feature>
<keyword evidence="2 3" id="KW-0040">ANK repeat</keyword>
<feature type="compositionally biased region" description="Basic and acidic residues" evidence="4">
    <location>
        <begin position="170"/>
        <end position="179"/>
    </location>
</feature>
<feature type="repeat" description="ANK" evidence="3">
    <location>
        <begin position="64"/>
        <end position="96"/>
    </location>
</feature>
<dbReference type="InterPro" id="IPR002110">
    <property type="entry name" value="Ankyrin_rpt"/>
</dbReference>
<organism evidence="5 6">
    <name type="scientific">Coccomyxa subellipsoidea</name>
    <dbReference type="NCBI Taxonomy" id="248742"/>
    <lineage>
        <taxon>Eukaryota</taxon>
        <taxon>Viridiplantae</taxon>
        <taxon>Chlorophyta</taxon>
        <taxon>core chlorophytes</taxon>
        <taxon>Trebouxiophyceae</taxon>
        <taxon>Trebouxiophyceae incertae sedis</taxon>
        <taxon>Coccomyxaceae</taxon>
        <taxon>Coccomyxa</taxon>
    </lineage>
</organism>
<proteinExistence type="predicted"/>
<name>A0ABR2Z3T6_9CHLO</name>
<evidence type="ECO:0008006" key="7">
    <source>
        <dbReference type="Google" id="ProtNLM"/>
    </source>
</evidence>
<dbReference type="PROSITE" id="PS50088">
    <property type="entry name" value="ANK_REPEAT"/>
    <property type="match status" value="4"/>
</dbReference>
<gene>
    <name evidence="5" type="ORF">WJX75_005572</name>
</gene>
<feature type="repeat" description="ANK" evidence="3">
    <location>
        <begin position="97"/>
        <end position="129"/>
    </location>
</feature>
<protein>
    <recommendedName>
        <fullName evidence="7">Ankyrin</fullName>
    </recommendedName>
</protein>
<dbReference type="PROSITE" id="PS50297">
    <property type="entry name" value="ANK_REP_REGION"/>
    <property type="match status" value="4"/>
</dbReference>
<sequence>MDLHAAARAGNVEELEALIASGSKIDDRDKHSRTPLHMASWAGHEACVDILIKAGANVHSAAMDDMSSLHFAAQQGHLDVCRTLINAGLKINAKTRKGTNALHFAAKKGHVDLVRYLIRRRGNVSARDRKGMTAMDLASDESVKAILQEALNGPKQEESAVSIGPQEQPKPMEKKERGNMRKRSGSHGEQAAHAAEEPAPKRAQKVALSHLGDEDDDGDLE</sequence>